<dbReference type="AlphaFoldDB" id="A0A239GRM1"/>
<dbReference type="Proteomes" id="UP000198407">
    <property type="component" value="Unassembled WGS sequence"/>
</dbReference>
<keyword evidence="3" id="KW-1185">Reference proteome</keyword>
<organism evidence="2 3">
    <name type="scientific">Pseudomonas japonica</name>
    <dbReference type="NCBI Taxonomy" id="256466"/>
    <lineage>
        <taxon>Bacteria</taxon>
        <taxon>Pseudomonadati</taxon>
        <taxon>Pseudomonadota</taxon>
        <taxon>Gammaproteobacteria</taxon>
        <taxon>Pseudomonadales</taxon>
        <taxon>Pseudomonadaceae</taxon>
        <taxon>Pseudomonas</taxon>
    </lineage>
</organism>
<evidence type="ECO:0000256" key="1">
    <source>
        <dbReference type="SAM" id="SignalP"/>
    </source>
</evidence>
<protein>
    <submittedName>
        <fullName evidence="2">Uncharacterized protein</fullName>
    </submittedName>
</protein>
<dbReference type="OrthoDB" id="3699462at2"/>
<dbReference type="STRING" id="1215104.GCA_000730585_03739"/>
<evidence type="ECO:0000313" key="3">
    <source>
        <dbReference type="Proteomes" id="UP000198407"/>
    </source>
</evidence>
<proteinExistence type="predicted"/>
<dbReference type="RefSeq" id="WP_042123417.1">
    <property type="nucleotide sequence ID" value="NZ_FZOL01000013.1"/>
</dbReference>
<dbReference type="EMBL" id="FZOL01000013">
    <property type="protein sequence ID" value="SNS71790.1"/>
    <property type="molecule type" value="Genomic_DNA"/>
</dbReference>
<gene>
    <name evidence="2" type="ORF">SAMN05444352_113129</name>
</gene>
<accession>A0A239GRM1</accession>
<reference evidence="3" key="1">
    <citation type="submission" date="2017-06" db="EMBL/GenBank/DDBJ databases">
        <authorList>
            <person name="Varghese N."/>
            <person name="Submissions S."/>
        </authorList>
    </citation>
    <scope>NUCLEOTIDE SEQUENCE [LARGE SCALE GENOMIC DNA]</scope>
    <source>
        <strain evidence="3">DSM 22348</strain>
    </source>
</reference>
<evidence type="ECO:0000313" key="2">
    <source>
        <dbReference type="EMBL" id="SNS71790.1"/>
    </source>
</evidence>
<keyword evidence="1" id="KW-0732">Signal</keyword>
<name>A0A239GRM1_9PSED</name>
<feature type="chain" id="PRO_5011276028" evidence="1">
    <location>
        <begin position="21"/>
        <end position="183"/>
    </location>
</feature>
<feature type="signal peptide" evidence="1">
    <location>
        <begin position="1"/>
        <end position="20"/>
    </location>
</feature>
<sequence>MNFRLTTIGLALAFATLVQAQTEDVAPPADNPQGTIILYDKDNASCALPVPPEGSGITVTYSFTADGSPCKALQNKVRSVIFSNLQSAVNIIMTDNDECRMKHVSGADIPDFWIQLRTTAQHTSTPQIQLPTFYSYRPGQLIERGVQVLGHFIYGDKVIDKMSCLRVKASQGIPSATSGTPQP</sequence>